<evidence type="ECO:0000313" key="2">
    <source>
        <dbReference type="Proteomes" id="UP000244338"/>
    </source>
</evidence>
<sequence>MEKELKLALGRILGETIRLQKRVNPNMVNVSDNTIYGLIYGFEHEIDQQLIKIDLVSSDDIDAMSGILNVYQMDRDALNNFKGYYDIEEEVMKKGITREKAIKILKYFKLNNQYIEVIKRMDSEHSPGECRNFDIEEDEV</sequence>
<gene>
    <name evidence="1" type="ORF">BSOLF_1499</name>
</gene>
<evidence type="ECO:0000313" key="1">
    <source>
        <dbReference type="EMBL" id="PTQ55756.1"/>
    </source>
</evidence>
<protein>
    <submittedName>
        <fullName evidence="1">Uncharacterized protein</fullName>
    </submittedName>
</protein>
<dbReference type="Proteomes" id="UP000244338">
    <property type="component" value="Unassembled WGS sequence"/>
</dbReference>
<dbReference type="EMBL" id="PEBX01000076">
    <property type="protein sequence ID" value="PTQ55756.1"/>
    <property type="molecule type" value="Genomic_DNA"/>
</dbReference>
<proteinExistence type="predicted"/>
<name>A0A2R6XZ92_9BACL</name>
<accession>A0A2R6XZ92</accession>
<comment type="caution">
    <text evidence="1">The sequence shown here is derived from an EMBL/GenBank/DDBJ whole genome shotgun (WGS) entry which is preliminary data.</text>
</comment>
<dbReference type="AlphaFoldDB" id="A0A2R6XZ92"/>
<organism evidence="1 2">
    <name type="scientific">Candidatus Carbonibacillus altaicus</name>
    <dbReference type="NCBI Taxonomy" id="2163959"/>
    <lineage>
        <taxon>Bacteria</taxon>
        <taxon>Bacillati</taxon>
        <taxon>Bacillota</taxon>
        <taxon>Bacilli</taxon>
        <taxon>Bacillales</taxon>
        <taxon>Candidatus Carbonibacillus</taxon>
    </lineage>
</organism>
<reference evidence="2" key="1">
    <citation type="journal article" date="2018" name="Sci. Rep.">
        <title>Lignite coal burning seam in the remote Altai Mountains harbors a hydrogen-driven thermophilic microbial community.</title>
        <authorList>
            <person name="Kadnikov V.V."/>
            <person name="Mardanov A.V."/>
            <person name="Ivasenko D.A."/>
            <person name="Antsiferov D.V."/>
            <person name="Beletsky A.V."/>
            <person name="Karnachuk O.V."/>
            <person name="Ravin N.V."/>
        </authorList>
    </citation>
    <scope>NUCLEOTIDE SEQUENCE [LARGE SCALE GENOMIC DNA]</scope>
</reference>